<accession>A0AAD1TZ57</accession>
<feature type="compositionally biased region" description="Basic and acidic residues" evidence="2">
    <location>
        <begin position="405"/>
        <end position="424"/>
    </location>
</feature>
<evidence type="ECO:0000256" key="2">
    <source>
        <dbReference type="SAM" id="MobiDB-lite"/>
    </source>
</evidence>
<dbReference type="AlphaFoldDB" id="A0AAD1TZ57"/>
<sequence length="530" mass="63408">MIEKFDNKEKEVWNLLDEVVNEPVDDVVNKVIKGDLVVDVGNQQSCKEVAVDWEVQNRQAAFQKALINLRNKGQSISQKEIKNKLDCLEKLIKCKEYSDIDTYQLGYSQEVVDECNNFLVTQEQEAPQEVLEVLRRKQNPVKKVSENPDQLKVADELIKKMKQERLYKKLKEKEKRALLKEKLQKQEQQFTKRQAEAEEDARKQRHEKLIKIREKEEMRKRRILENQNNYVTNLKKVPIPLYKKIEKQFEEDYTISELEKRKKELAVKRSFMKPIDPLEIANHEKEYEEKLRIEQAKRENKYKLDSDYDHKKYHSVFLDNVLDSDAKAKEAIFKKSRQSNELCTKKKNYSKVIMETYKPQISKRKKIEMELIKQNLIQPRAYDRITKKVSSTRNSDRSGLYKRNHSVEARSPRRNRKNDPDWRSMNRIVGPPKPEKSFVKIDYLKRSYRDKPDEHSEYKQNDWKSEIRKYDGEDRINYMKEKARTIEELALRKEKHLKLLDQDTNEERNEVNDMIIDSIKAKIALLDNID</sequence>
<feature type="region of interest" description="Disordered" evidence="2">
    <location>
        <begin position="387"/>
        <end position="434"/>
    </location>
</feature>
<name>A0AAD1TZ57_EUPCR</name>
<dbReference type="Proteomes" id="UP001295684">
    <property type="component" value="Unassembled WGS sequence"/>
</dbReference>
<keyword evidence="1" id="KW-0175">Coiled coil</keyword>
<evidence type="ECO:0000313" key="4">
    <source>
        <dbReference type="Proteomes" id="UP001295684"/>
    </source>
</evidence>
<protein>
    <submittedName>
        <fullName evidence="3">Uncharacterized protein</fullName>
    </submittedName>
</protein>
<proteinExistence type="predicted"/>
<dbReference type="EMBL" id="CAMPGE010000296">
    <property type="protein sequence ID" value="CAI2359035.1"/>
    <property type="molecule type" value="Genomic_DNA"/>
</dbReference>
<feature type="coiled-coil region" evidence="1">
    <location>
        <begin position="168"/>
        <end position="200"/>
    </location>
</feature>
<gene>
    <name evidence="3" type="ORF">ECRASSUSDP1_LOCUS320</name>
</gene>
<organism evidence="3 4">
    <name type="scientific">Euplotes crassus</name>
    <dbReference type="NCBI Taxonomy" id="5936"/>
    <lineage>
        <taxon>Eukaryota</taxon>
        <taxon>Sar</taxon>
        <taxon>Alveolata</taxon>
        <taxon>Ciliophora</taxon>
        <taxon>Intramacronucleata</taxon>
        <taxon>Spirotrichea</taxon>
        <taxon>Hypotrichia</taxon>
        <taxon>Euplotida</taxon>
        <taxon>Euplotidae</taxon>
        <taxon>Moneuplotes</taxon>
    </lineage>
</organism>
<evidence type="ECO:0000313" key="3">
    <source>
        <dbReference type="EMBL" id="CAI2359035.1"/>
    </source>
</evidence>
<keyword evidence="4" id="KW-1185">Reference proteome</keyword>
<comment type="caution">
    <text evidence="3">The sequence shown here is derived from an EMBL/GenBank/DDBJ whole genome shotgun (WGS) entry which is preliminary data.</text>
</comment>
<evidence type="ECO:0000256" key="1">
    <source>
        <dbReference type="SAM" id="Coils"/>
    </source>
</evidence>
<reference evidence="3" key="1">
    <citation type="submission" date="2023-07" db="EMBL/GenBank/DDBJ databases">
        <authorList>
            <consortium name="AG Swart"/>
            <person name="Singh M."/>
            <person name="Singh A."/>
            <person name="Seah K."/>
            <person name="Emmerich C."/>
        </authorList>
    </citation>
    <scope>NUCLEOTIDE SEQUENCE</scope>
    <source>
        <strain evidence="3">DP1</strain>
    </source>
</reference>